<evidence type="ECO:0000256" key="1">
    <source>
        <dbReference type="ARBA" id="ARBA00004141"/>
    </source>
</evidence>
<keyword evidence="6" id="KW-0496">Mitochondrion</keyword>
<dbReference type="OrthoDB" id="18574at2759"/>
<organism evidence="12 13">
    <name type="scientific">Penicillium angulare</name>
    <dbReference type="NCBI Taxonomy" id="116970"/>
    <lineage>
        <taxon>Eukaryota</taxon>
        <taxon>Fungi</taxon>
        <taxon>Dikarya</taxon>
        <taxon>Ascomycota</taxon>
        <taxon>Pezizomycotina</taxon>
        <taxon>Eurotiomycetes</taxon>
        <taxon>Eurotiomycetidae</taxon>
        <taxon>Eurotiales</taxon>
        <taxon>Aspergillaceae</taxon>
        <taxon>Penicillium</taxon>
    </lineage>
</organism>
<keyword evidence="5" id="KW-0677">Repeat</keyword>
<evidence type="ECO:0000256" key="7">
    <source>
        <dbReference type="ARBA" id="ARBA00022989"/>
    </source>
</evidence>
<dbReference type="AlphaFoldDB" id="A0A9W9F4J5"/>
<comment type="similarity">
    <text evidence="2 10">Belongs to the mitochondrial carrier (TC 2.A.29) family.</text>
</comment>
<dbReference type="PROSITE" id="PS50920">
    <property type="entry name" value="SOLCAR"/>
    <property type="match status" value="3"/>
</dbReference>
<evidence type="ECO:0000256" key="4">
    <source>
        <dbReference type="ARBA" id="ARBA00022692"/>
    </source>
</evidence>
<evidence type="ECO:0000256" key="5">
    <source>
        <dbReference type="ARBA" id="ARBA00022737"/>
    </source>
</evidence>
<evidence type="ECO:0000256" key="8">
    <source>
        <dbReference type="ARBA" id="ARBA00023136"/>
    </source>
</evidence>
<reference evidence="12" key="1">
    <citation type="submission" date="2022-11" db="EMBL/GenBank/DDBJ databases">
        <authorList>
            <person name="Petersen C."/>
        </authorList>
    </citation>
    <scope>NUCLEOTIDE SEQUENCE</scope>
    <source>
        <strain evidence="12">IBT 30069</strain>
    </source>
</reference>
<evidence type="ECO:0000256" key="9">
    <source>
        <dbReference type="PROSITE-ProRule" id="PRU00282"/>
    </source>
</evidence>
<feature type="repeat" description="Solcar" evidence="9">
    <location>
        <begin position="172"/>
        <end position="259"/>
    </location>
</feature>
<keyword evidence="6" id="KW-0999">Mitochondrion inner membrane</keyword>
<dbReference type="InterPro" id="IPR023395">
    <property type="entry name" value="MCP_dom_sf"/>
</dbReference>
<dbReference type="GO" id="GO:0015217">
    <property type="term" value="F:ADP transmembrane transporter activity"/>
    <property type="evidence" value="ECO:0007669"/>
    <property type="project" value="TreeGrafter"/>
</dbReference>
<dbReference type="PANTHER" id="PTHR45939">
    <property type="entry name" value="PEROXISOMAL MEMBRANE PROTEIN PMP34-RELATED"/>
    <property type="match status" value="1"/>
</dbReference>
<evidence type="ECO:0000256" key="6">
    <source>
        <dbReference type="ARBA" id="ARBA00022792"/>
    </source>
</evidence>
<dbReference type="Gene3D" id="1.50.40.10">
    <property type="entry name" value="Mitochondrial carrier domain"/>
    <property type="match status" value="1"/>
</dbReference>
<dbReference type="Pfam" id="PF00153">
    <property type="entry name" value="Mito_carr"/>
    <property type="match status" value="3"/>
</dbReference>
<evidence type="ECO:0008006" key="14">
    <source>
        <dbReference type="Google" id="ProtNLM"/>
    </source>
</evidence>
<dbReference type="EMBL" id="JAPQKH010000006">
    <property type="protein sequence ID" value="KAJ5093530.1"/>
    <property type="molecule type" value="Genomic_DNA"/>
</dbReference>
<feature type="repeat" description="Solcar" evidence="9">
    <location>
        <begin position="40"/>
        <end position="153"/>
    </location>
</feature>
<keyword evidence="13" id="KW-1185">Reference proteome</keyword>
<evidence type="ECO:0000256" key="3">
    <source>
        <dbReference type="ARBA" id="ARBA00022448"/>
    </source>
</evidence>
<feature type="compositionally biased region" description="Low complexity" evidence="11">
    <location>
        <begin position="74"/>
        <end position="89"/>
    </location>
</feature>
<evidence type="ECO:0000313" key="12">
    <source>
        <dbReference type="EMBL" id="KAJ5093530.1"/>
    </source>
</evidence>
<keyword evidence="4 9" id="KW-0812">Transmembrane</keyword>
<dbReference type="Proteomes" id="UP001149165">
    <property type="component" value="Unassembled WGS sequence"/>
</dbReference>
<keyword evidence="3 10" id="KW-0813">Transport</keyword>
<sequence length="508" mass="55196">MAEYKLTYESQLDAFHPSYRWEGTDSNEDWKSKALRGPALPVLGNAVAGAVGSAVSNVVVYPLNVIVARLQTQQKSSKSNPKSKSSTNNEDTEEDTEEKEEEEKEYTSLLDAAYRIYLQQGFAGFYPGLAQDTCKSVLDSFLFFLAYNTVRQRRIIARVGSARAAKNKNVVLPILDELAVGVVAGAFAKLFTTPLANIVTRKQTAASKGGDKDLSTGDIAAQIKKEKGIAGFWSGYSASLILTLNPSITFFLNEFLKRVLLPRAKRERPSFAITFLLAALSKSAASSVTYPFSLAKTRAQAMSGSKNGSASASGQNSASKSVLSILTPQIVATVIAIAREDGIPALYSGLSGEVLKGFFSHGFTMLAKDAVYGSIVRTYYLFLMLLRRYPSPEELLERAREQAEEYSEIAREGARDLAEKAKDGAEEALNHHSGGVAVDMTSNAVTAATIASKSASHGVDASSGLKVAPVLDEINETAELVGDYVEDGAEEWKSFYHWFWDKDRGYKE</sequence>
<keyword evidence="8 9" id="KW-0472">Membrane</keyword>
<feature type="region of interest" description="Disordered" evidence="11">
    <location>
        <begin position="74"/>
        <end position="104"/>
    </location>
</feature>
<gene>
    <name evidence="12" type="ORF">N7456_009391</name>
</gene>
<keyword evidence="7" id="KW-1133">Transmembrane helix</keyword>
<dbReference type="InterPro" id="IPR052217">
    <property type="entry name" value="Mito/Peroxisomal_Carrier"/>
</dbReference>
<proteinExistence type="inferred from homology"/>
<evidence type="ECO:0000256" key="11">
    <source>
        <dbReference type="SAM" id="MobiDB-lite"/>
    </source>
</evidence>
<comment type="subcellular location">
    <subcellularLocation>
        <location evidence="1">Membrane</location>
        <topology evidence="1">Multi-pass membrane protein</topology>
    </subcellularLocation>
</comment>
<evidence type="ECO:0000256" key="10">
    <source>
        <dbReference type="RuleBase" id="RU000488"/>
    </source>
</evidence>
<protein>
    <recommendedName>
        <fullName evidence="14">Mitochondrial thiamine pyrophosphate carrier 1</fullName>
    </recommendedName>
</protein>
<dbReference type="GO" id="GO:0016020">
    <property type="term" value="C:membrane"/>
    <property type="evidence" value="ECO:0007669"/>
    <property type="project" value="UniProtKB-SubCell"/>
</dbReference>
<dbReference type="InterPro" id="IPR018108">
    <property type="entry name" value="MCP_transmembrane"/>
</dbReference>
<accession>A0A9W9F4J5</accession>
<comment type="caution">
    <text evidence="12">The sequence shown here is derived from an EMBL/GenBank/DDBJ whole genome shotgun (WGS) entry which is preliminary data.</text>
</comment>
<feature type="compositionally biased region" description="Acidic residues" evidence="11">
    <location>
        <begin position="90"/>
        <end position="104"/>
    </location>
</feature>
<evidence type="ECO:0000313" key="13">
    <source>
        <dbReference type="Proteomes" id="UP001149165"/>
    </source>
</evidence>
<reference evidence="12" key="2">
    <citation type="journal article" date="2023" name="IMA Fungus">
        <title>Comparative genomic study of the Penicillium genus elucidates a diverse pangenome and 15 lateral gene transfer events.</title>
        <authorList>
            <person name="Petersen C."/>
            <person name="Sorensen T."/>
            <person name="Nielsen M.R."/>
            <person name="Sondergaard T.E."/>
            <person name="Sorensen J.L."/>
            <person name="Fitzpatrick D.A."/>
            <person name="Frisvad J.C."/>
            <person name="Nielsen K.L."/>
        </authorList>
    </citation>
    <scope>NUCLEOTIDE SEQUENCE</scope>
    <source>
        <strain evidence="12">IBT 30069</strain>
    </source>
</reference>
<dbReference type="SUPFAM" id="SSF103506">
    <property type="entry name" value="Mitochondrial carrier"/>
    <property type="match status" value="1"/>
</dbReference>
<name>A0A9W9F4J5_9EURO</name>
<feature type="repeat" description="Solcar" evidence="9">
    <location>
        <begin position="269"/>
        <end position="374"/>
    </location>
</feature>
<dbReference type="PANTHER" id="PTHR45939:SF2">
    <property type="entry name" value="CARRIER PROTEIN, PUTATIVE (AFU_ORTHOLOGUE AFUA_2G13870)-RELATED"/>
    <property type="match status" value="1"/>
</dbReference>
<evidence type="ECO:0000256" key="2">
    <source>
        <dbReference type="ARBA" id="ARBA00006375"/>
    </source>
</evidence>